<reference evidence="2" key="1">
    <citation type="journal article" date="2019" name="Int. J. Syst. Evol. Microbiol.">
        <title>The Global Catalogue of Microorganisms (GCM) 10K type strain sequencing project: providing services to taxonomists for standard genome sequencing and annotation.</title>
        <authorList>
            <consortium name="The Broad Institute Genomics Platform"/>
            <consortium name="The Broad Institute Genome Sequencing Center for Infectious Disease"/>
            <person name="Wu L."/>
            <person name="Ma J."/>
        </authorList>
    </citation>
    <scope>NUCLEOTIDE SEQUENCE [LARGE SCALE GENOMIC DNA]</scope>
    <source>
        <strain evidence="2">CCUG 61889</strain>
    </source>
</reference>
<sequence length="62" mass="7001">MGDSIAAGWGGTHNFGYVQYLCHFLEELFGRVFLSNRAVPGMTSKTLLWQLRFDSETRAAVF</sequence>
<name>A0ABV8B825_9BACI</name>
<keyword evidence="2" id="KW-1185">Reference proteome</keyword>
<dbReference type="Proteomes" id="UP001595752">
    <property type="component" value="Unassembled WGS sequence"/>
</dbReference>
<dbReference type="RefSeq" id="WP_377919174.1">
    <property type="nucleotide sequence ID" value="NZ_JBHRZT010000073.1"/>
</dbReference>
<accession>A0ABV8B825</accession>
<dbReference type="GO" id="GO:0016787">
    <property type="term" value="F:hydrolase activity"/>
    <property type="evidence" value="ECO:0007669"/>
    <property type="project" value="UniProtKB-KW"/>
</dbReference>
<dbReference type="InterPro" id="IPR036514">
    <property type="entry name" value="SGNH_hydro_sf"/>
</dbReference>
<evidence type="ECO:0000313" key="1">
    <source>
        <dbReference type="EMBL" id="MFC3886498.1"/>
    </source>
</evidence>
<proteinExistence type="predicted"/>
<dbReference type="Gene3D" id="3.40.50.1110">
    <property type="entry name" value="SGNH hydrolase"/>
    <property type="match status" value="1"/>
</dbReference>
<gene>
    <name evidence="1" type="ORF">ACFOU2_24600</name>
</gene>
<comment type="caution">
    <text evidence="1">The sequence shown here is derived from an EMBL/GenBank/DDBJ whole genome shotgun (WGS) entry which is preliminary data.</text>
</comment>
<organism evidence="1 2">
    <name type="scientific">Bacillus songklensis</name>
    <dbReference type="NCBI Taxonomy" id="1069116"/>
    <lineage>
        <taxon>Bacteria</taxon>
        <taxon>Bacillati</taxon>
        <taxon>Bacillota</taxon>
        <taxon>Bacilli</taxon>
        <taxon>Bacillales</taxon>
        <taxon>Bacillaceae</taxon>
        <taxon>Bacillus</taxon>
    </lineage>
</organism>
<dbReference type="EMBL" id="JBHRZT010000073">
    <property type="protein sequence ID" value="MFC3886498.1"/>
    <property type="molecule type" value="Genomic_DNA"/>
</dbReference>
<keyword evidence="1" id="KW-0378">Hydrolase</keyword>
<evidence type="ECO:0000313" key="2">
    <source>
        <dbReference type="Proteomes" id="UP001595752"/>
    </source>
</evidence>
<protein>
    <submittedName>
        <fullName evidence="1">SGNH/GDSL hydrolase family protein</fullName>
    </submittedName>
</protein>
<dbReference type="SUPFAM" id="SSF52266">
    <property type="entry name" value="SGNH hydrolase"/>
    <property type="match status" value="1"/>
</dbReference>